<reference evidence="3" key="1">
    <citation type="submission" date="2017-05" db="EMBL/GenBank/DDBJ databases">
        <authorList>
            <person name="Rodrigo-Torres L."/>
            <person name="Arahal R. D."/>
            <person name="Lucena T."/>
        </authorList>
    </citation>
    <scope>NUCLEOTIDE SEQUENCE [LARGE SCALE GENOMIC DNA]</scope>
    <source>
        <strain evidence="3">CECT 8621</strain>
    </source>
</reference>
<dbReference type="InterPro" id="IPR003033">
    <property type="entry name" value="SCP2_sterol-bd_dom"/>
</dbReference>
<dbReference type="AlphaFoldDB" id="A0A238KW67"/>
<organism evidence="2 3">
    <name type="scientific">Actibacterium lipolyticum</name>
    <dbReference type="NCBI Taxonomy" id="1524263"/>
    <lineage>
        <taxon>Bacteria</taxon>
        <taxon>Pseudomonadati</taxon>
        <taxon>Pseudomonadota</taxon>
        <taxon>Alphaproteobacteria</taxon>
        <taxon>Rhodobacterales</taxon>
        <taxon>Roseobacteraceae</taxon>
        <taxon>Actibacterium</taxon>
    </lineage>
</organism>
<dbReference type="InterPro" id="IPR036527">
    <property type="entry name" value="SCP2_sterol-bd_dom_sf"/>
</dbReference>
<name>A0A238KW67_9RHOB</name>
<keyword evidence="3" id="KW-1185">Reference proteome</keyword>
<feature type="domain" description="SCP2" evidence="1">
    <location>
        <begin position="19"/>
        <end position="94"/>
    </location>
</feature>
<proteinExistence type="predicted"/>
<evidence type="ECO:0000259" key="1">
    <source>
        <dbReference type="Pfam" id="PF02036"/>
    </source>
</evidence>
<evidence type="ECO:0000313" key="2">
    <source>
        <dbReference type="EMBL" id="SMX47045.1"/>
    </source>
</evidence>
<dbReference type="OrthoDB" id="9809312at2"/>
<dbReference type="SUPFAM" id="SSF55718">
    <property type="entry name" value="SCP-like"/>
    <property type="match status" value="1"/>
</dbReference>
<sequence length="95" mass="10005">MPLSSIAETIQSGLDTSDFTDTLKFDCGDDGVIVIADKKTSLVDQKTDCTIKISTSNLEKLVAGNLNPMTGVMMGKLKVSGDPSVALKLGQLLKS</sequence>
<evidence type="ECO:0000313" key="3">
    <source>
        <dbReference type="Proteomes" id="UP000202922"/>
    </source>
</evidence>
<gene>
    <name evidence="2" type="ORF">COL8621_03318</name>
</gene>
<dbReference type="RefSeq" id="WP_093968339.1">
    <property type="nucleotide sequence ID" value="NZ_FXYE01000002.1"/>
</dbReference>
<dbReference type="EMBL" id="FXYE01000002">
    <property type="protein sequence ID" value="SMX47045.1"/>
    <property type="molecule type" value="Genomic_DNA"/>
</dbReference>
<dbReference type="Gene3D" id="3.30.1050.10">
    <property type="entry name" value="SCP2 sterol-binding domain"/>
    <property type="match status" value="1"/>
</dbReference>
<dbReference type="Pfam" id="PF02036">
    <property type="entry name" value="SCP2"/>
    <property type="match status" value="1"/>
</dbReference>
<dbReference type="Proteomes" id="UP000202922">
    <property type="component" value="Unassembled WGS sequence"/>
</dbReference>
<accession>A0A238KW67</accession>
<protein>
    <submittedName>
        <fullName evidence="2">SCP-2 sterol transfer family protein</fullName>
    </submittedName>
</protein>